<dbReference type="NCBIfam" id="NF006454">
    <property type="entry name" value="PRK08811.1"/>
    <property type="match status" value="1"/>
</dbReference>
<keyword evidence="5 9" id="KW-0627">Porphyrin biosynthesis</keyword>
<comment type="function">
    <text evidence="6 9">Catalyzes cyclization of the linear tetrapyrrole, hydroxymethylbilane, to the macrocyclic uroporphyrinogen III.</text>
</comment>
<dbReference type="GO" id="GO:0006782">
    <property type="term" value="P:protoporphyrinogen IX biosynthetic process"/>
    <property type="evidence" value="ECO:0007669"/>
    <property type="project" value="UniProtKB-UniRule"/>
</dbReference>
<feature type="domain" description="Tetrapyrrole biosynthesis uroporphyrinogen III synthase" evidence="10">
    <location>
        <begin position="23"/>
        <end position="235"/>
    </location>
</feature>
<dbReference type="EC" id="4.2.1.75" evidence="3 9"/>
<dbReference type="Pfam" id="PF02602">
    <property type="entry name" value="HEM4"/>
    <property type="match status" value="1"/>
</dbReference>
<dbReference type="GO" id="GO:0006780">
    <property type="term" value="P:uroporphyrinogen III biosynthetic process"/>
    <property type="evidence" value="ECO:0007669"/>
    <property type="project" value="UniProtKB-UniRule"/>
</dbReference>
<protein>
    <recommendedName>
        <fullName evidence="7 9">Uroporphyrinogen-III synthase</fullName>
        <ecNumber evidence="3 9">4.2.1.75</ecNumber>
    </recommendedName>
</protein>
<sequence length="256" mass="27083">MTRVASDPWTLISLRPSGEHAPLRRAAARYGGRVLALSPWRLQTDDTEQAHAALQLALQAPIVVFTSPAAVQAAHRLAPLRPPAQTHWVSVGEGTARALQACGVDEVVCPQRMDSEGLLDLPLLRAPLQAVGLITAPGGRGMLAPALEQRGACILRADVYRRVALPLRRSAMQALVEALPRSVLALSSAQALALIVQQLPDAVLDAWRQRPVVASSERMLAAAQAAGFHQVTRAPGPLPMQLAAAAAAVVTPPRPC</sequence>
<evidence type="ECO:0000256" key="9">
    <source>
        <dbReference type="RuleBase" id="RU366031"/>
    </source>
</evidence>
<proteinExistence type="inferred from homology"/>
<comment type="similarity">
    <text evidence="2 9">Belongs to the uroporphyrinogen-III synthase family.</text>
</comment>
<dbReference type="InterPro" id="IPR039793">
    <property type="entry name" value="UROS/Hem4"/>
</dbReference>
<evidence type="ECO:0000256" key="5">
    <source>
        <dbReference type="ARBA" id="ARBA00023244"/>
    </source>
</evidence>
<dbReference type="PANTHER" id="PTHR38042:SF1">
    <property type="entry name" value="UROPORPHYRINOGEN-III SYNTHASE, CHLOROPLASTIC"/>
    <property type="match status" value="1"/>
</dbReference>
<comment type="caution">
    <text evidence="11">The sequence shown here is derived from an EMBL/GenBank/DDBJ whole genome shotgun (WGS) entry which is preliminary data.</text>
</comment>
<dbReference type="Proteomes" id="UP000239865">
    <property type="component" value="Unassembled WGS sequence"/>
</dbReference>
<dbReference type="CDD" id="cd06578">
    <property type="entry name" value="HemD"/>
    <property type="match status" value="1"/>
</dbReference>
<evidence type="ECO:0000256" key="3">
    <source>
        <dbReference type="ARBA" id="ARBA00013109"/>
    </source>
</evidence>
<gene>
    <name evidence="11" type="ORF">XmelCFBP4644_17715</name>
</gene>
<evidence type="ECO:0000256" key="7">
    <source>
        <dbReference type="ARBA" id="ARBA00040167"/>
    </source>
</evidence>
<dbReference type="Gene3D" id="3.40.50.10090">
    <property type="match status" value="2"/>
</dbReference>
<organism evidence="11 12">
    <name type="scientific">Xanthomonas melonis</name>
    <dbReference type="NCBI Taxonomy" id="56456"/>
    <lineage>
        <taxon>Bacteria</taxon>
        <taxon>Pseudomonadati</taxon>
        <taxon>Pseudomonadota</taxon>
        <taxon>Gammaproteobacteria</taxon>
        <taxon>Lysobacterales</taxon>
        <taxon>Lysobacteraceae</taxon>
        <taxon>Xanthomonas</taxon>
    </lineage>
</organism>
<dbReference type="UniPathway" id="UPA00251">
    <property type="reaction ID" value="UER00320"/>
</dbReference>
<evidence type="ECO:0000256" key="8">
    <source>
        <dbReference type="ARBA" id="ARBA00048617"/>
    </source>
</evidence>
<evidence type="ECO:0000313" key="11">
    <source>
        <dbReference type="EMBL" id="PPU71063.1"/>
    </source>
</evidence>
<evidence type="ECO:0000256" key="2">
    <source>
        <dbReference type="ARBA" id="ARBA00008133"/>
    </source>
</evidence>
<evidence type="ECO:0000256" key="1">
    <source>
        <dbReference type="ARBA" id="ARBA00004772"/>
    </source>
</evidence>
<dbReference type="InterPro" id="IPR036108">
    <property type="entry name" value="4pyrrol_syn_uPrphyn_synt_sf"/>
</dbReference>
<dbReference type="RefSeq" id="WP_104588528.1">
    <property type="nucleotide sequence ID" value="NZ_JAJGQH010000018.1"/>
</dbReference>
<dbReference type="GO" id="GO:0004852">
    <property type="term" value="F:uroporphyrinogen-III synthase activity"/>
    <property type="evidence" value="ECO:0007669"/>
    <property type="project" value="UniProtKB-UniRule"/>
</dbReference>
<dbReference type="SUPFAM" id="SSF69618">
    <property type="entry name" value="HemD-like"/>
    <property type="match status" value="1"/>
</dbReference>
<keyword evidence="4 9" id="KW-0456">Lyase</keyword>
<dbReference type="PANTHER" id="PTHR38042">
    <property type="entry name" value="UROPORPHYRINOGEN-III SYNTHASE, CHLOROPLASTIC"/>
    <property type="match status" value="1"/>
</dbReference>
<comment type="catalytic activity">
    <reaction evidence="8 9">
        <text>hydroxymethylbilane = uroporphyrinogen III + H2O</text>
        <dbReference type="Rhea" id="RHEA:18965"/>
        <dbReference type="ChEBI" id="CHEBI:15377"/>
        <dbReference type="ChEBI" id="CHEBI:57308"/>
        <dbReference type="ChEBI" id="CHEBI:57845"/>
        <dbReference type="EC" id="4.2.1.75"/>
    </reaction>
</comment>
<dbReference type="InterPro" id="IPR003754">
    <property type="entry name" value="4pyrrol_synth_uPrphyn_synth"/>
</dbReference>
<comment type="pathway">
    <text evidence="1 9">Porphyrin-containing compound metabolism; protoporphyrin-IX biosynthesis; coproporphyrinogen-III from 5-aminolevulinate: step 3/4.</text>
</comment>
<name>A0A2S7DB61_9XANT</name>
<dbReference type="EMBL" id="MDEH01000013">
    <property type="protein sequence ID" value="PPU71063.1"/>
    <property type="molecule type" value="Genomic_DNA"/>
</dbReference>
<dbReference type="OrthoDB" id="9787650at2"/>
<accession>A0A2S7DB61</accession>
<evidence type="ECO:0000259" key="10">
    <source>
        <dbReference type="Pfam" id="PF02602"/>
    </source>
</evidence>
<reference evidence="11 12" key="1">
    <citation type="submission" date="2016-08" db="EMBL/GenBank/DDBJ databases">
        <authorList>
            <person name="Seilhamer J.J."/>
        </authorList>
    </citation>
    <scope>NUCLEOTIDE SEQUENCE [LARGE SCALE GENOMIC DNA]</scope>
    <source>
        <strain evidence="11 12">CFBP4644</strain>
    </source>
</reference>
<evidence type="ECO:0000256" key="4">
    <source>
        <dbReference type="ARBA" id="ARBA00023239"/>
    </source>
</evidence>
<dbReference type="AlphaFoldDB" id="A0A2S7DB61"/>
<evidence type="ECO:0000256" key="6">
    <source>
        <dbReference type="ARBA" id="ARBA00037589"/>
    </source>
</evidence>
<evidence type="ECO:0000313" key="12">
    <source>
        <dbReference type="Proteomes" id="UP000239865"/>
    </source>
</evidence>